<comment type="subcellular location">
    <subcellularLocation>
        <location evidence="1">Periplasm</location>
    </subcellularLocation>
</comment>
<evidence type="ECO:0000256" key="2">
    <source>
        <dbReference type="ARBA" id="ARBA00022448"/>
    </source>
</evidence>
<dbReference type="GO" id="GO:0005506">
    <property type="term" value="F:iron ion binding"/>
    <property type="evidence" value="ECO:0007669"/>
    <property type="project" value="InterPro"/>
</dbReference>
<feature type="binding site" description="axial binding residue" evidence="9">
    <location>
        <position position="89"/>
    </location>
    <ligand>
        <name>heme c</name>
        <dbReference type="ChEBI" id="CHEBI:61717"/>
        <label>1</label>
    </ligand>
    <ligandPart>
        <name>Fe</name>
        <dbReference type="ChEBI" id="CHEBI:18248"/>
    </ligandPart>
</feature>
<feature type="signal peptide" evidence="10">
    <location>
        <begin position="1"/>
        <end position="22"/>
    </location>
</feature>
<evidence type="ECO:0000256" key="4">
    <source>
        <dbReference type="ARBA" id="ARBA00022723"/>
    </source>
</evidence>
<dbReference type="PIRSF" id="PIRSF000005">
    <property type="entry name" value="Cytochrome_c4"/>
    <property type="match status" value="1"/>
</dbReference>
<dbReference type="RefSeq" id="WP_109189725.1">
    <property type="nucleotide sequence ID" value="NZ_BMYA01000006.1"/>
</dbReference>
<evidence type="ECO:0000259" key="11">
    <source>
        <dbReference type="PROSITE" id="PS51007"/>
    </source>
</evidence>
<comment type="caution">
    <text evidence="12">The sequence shown here is derived from an EMBL/GenBank/DDBJ whole genome shotgun (WGS) entry which is preliminary data.</text>
</comment>
<dbReference type="InterPro" id="IPR036909">
    <property type="entry name" value="Cyt_c-like_dom_sf"/>
</dbReference>
<organism evidence="12 13">
    <name type="scientific">Ignatzschineria ureiclastica</name>
    <dbReference type="NCBI Taxonomy" id="472582"/>
    <lineage>
        <taxon>Bacteria</taxon>
        <taxon>Pseudomonadati</taxon>
        <taxon>Pseudomonadota</taxon>
        <taxon>Gammaproteobacteria</taxon>
        <taxon>Cardiobacteriales</taxon>
        <taxon>Ignatzschineriaceae</taxon>
        <taxon>Ignatzschineria</taxon>
    </lineage>
</organism>
<feature type="chain" id="PRO_5015626693" evidence="10">
    <location>
        <begin position="23"/>
        <end position="213"/>
    </location>
</feature>
<evidence type="ECO:0000256" key="6">
    <source>
        <dbReference type="ARBA" id="ARBA00022982"/>
    </source>
</evidence>
<keyword evidence="4 9" id="KW-0479">Metal-binding</keyword>
<keyword evidence="2" id="KW-0813">Transport</keyword>
<keyword evidence="3 8" id="KW-0349">Heme</keyword>
<feature type="binding site" description="axial binding residue" evidence="9">
    <location>
        <position position="43"/>
    </location>
    <ligand>
        <name>heme c</name>
        <dbReference type="ChEBI" id="CHEBI:61717"/>
        <label>1</label>
    </ligand>
    <ligandPart>
        <name>Fe</name>
        <dbReference type="ChEBI" id="CHEBI:18248"/>
    </ligandPart>
</feature>
<reference evidence="13" key="1">
    <citation type="submission" date="2018-05" db="EMBL/GenBank/DDBJ databases">
        <title>Ignatzschineria dubaiensis sp. nov., isolated from necrotic foot tissues of dromedaries (Camelus dromedarius) and associated maggots in Dubai, United Arab Emirates.</title>
        <authorList>
            <person name="Tsang C.C."/>
            <person name="Tang J.Y.M."/>
            <person name="Fong J.Y.H."/>
            <person name="Kinne J."/>
            <person name="Lee H.H."/>
            <person name="Joseph M."/>
            <person name="Jose S."/>
            <person name="Schuster R.K."/>
            <person name="Tang Y."/>
            <person name="Sivakumar S."/>
            <person name="Chen J.H.K."/>
            <person name="Teng J.L.L."/>
            <person name="Lau S.K.P."/>
            <person name="Wernery U."/>
            <person name="Woo P.C.Y."/>
        </authorList>
    </citation>
    <scope>NUCLEOTIDE SEQUENCE [LARGE SCALE GENOMIC DNA]</scope>
    <source>
        <strain evidence="13">KCTC 22644</strain>
    </source>
</reference>
<dbReference type="GO" id="GO:0020037">
    <property type="term" value="F:heme binding"/>
    <property type="evidence" value="ECO:0007669"/>
    <property type="project" value="InterPro"/>
</dbReference>
<feature type="binding site" description="axial binding residue" evidence="9">
    <location>
        <position position="189"/>
    </location>
    <ligand>
        <name>heme c</name>
        <dbReference type="ChEBI" id="CHEBI:61717"/>
        <label>2</label>
    </ligand>
    <ligandPart>
        <name>Fe</name>
        <dbReference type="ChEBI" id="CHEBI:18248"/>
    </ligandPart>
</feature>
<feature type="binding site" description="covalent" evidence="8">
    <location>
        <position position="145"/>
    </location>
    <ligand>
        <name>heme c</name>
        <dbReference type="ChEBI" id="CHEBI:61717"/>
        <label>2</label>
    </ligand>
</feature>
<dbReference type="InterPro" id="IPR050597">
    <property type="entry name" value="Cytochrome_c_Oxidase_Subunit"/>
</dbReference>
<comment type="PTM">
    <text evidence="8">Binds 2 heme c groups covalently per subunit.</text>
</comment>
<dbReference type="PROSITE" id="PS51007">
    <property type="entry name" value="CYTC"/>
    <property type="match status" value="2"/>
</dbReference>
<evidence type="ECO:0000313" key="13">
    <source>
        <dbReference type="Proteomes" id="UP000245020"/>
    </source>
</evidence>
<dbReference type="PANTHER" id="PTHR33751:SF9">
    <property type="entry name" value="CYTOCHROME C4"/>
    <property type="match status" value="1"/>
</dbReference>
<dbReference type="OrthoDB" id="9773456at2"/>
<dbReference type="EMBL" id="QEWQ01000005">
    <property type="protein sequence ID" value="PWD80568.1"/>
    <property type="molecule type" value="Genomic_DNA"/>
</dbReference>
<feature type="binding site" description="axial binding residue" evidence="9">
    <location>
        <position position="146"/>
    </location>
    <ligand>
        <name>heme c</name>
        <dbReference type="ChEBI" id="CHEBI:61717"/>
        <label>2</label>
    </ligand>
    <ligandPart>
        <name>Fe</name>
        <dbReference type="ChEBI" id="CHEBI:18248"/>
    </ligandPart>
</feature>
<feature type="binding site" description="covalent" evidence="8">
    <location>
        <position position="39"/>
    </location>
    <ligand>
        <name>heme c</name>
        <dbReference type="ChEBI" id="CHEBI:61717"/>
        <label>1</label>
    </ligand>
</feature>
<keyword evidence="10" id="KW-0732">Signal</keyword>
<name>A0A2U2AD35_9GAMM</name>
<dbReference type="InterPro" id="IPR024167">
    <property type="entry name" value="Cytochrome_c4-like"/>
</dbReference>
<dbReference type="Proteomes" id="UP000245020">
    <property type="component" value="Unassembled WGS sequence"/>
</dbReference>
<feature type="domain" description="Cytochrome c" evidence="11">
    <location>
        <begin position="121"/>
        <end position="212"/>
    </location>
</feature>
<sequence length="213" mass="23740">MRFNYKALIGMSVTLMLTQVNANEITPNYDAGKKIAETCVSCHGKDGVSANDLYPKLAGQHQKYIRTQLYEMKRSYSDPDNGLRFDKDMSVEANKLTDQDIADVALYLSKQKRSYGTADETLAIRGEQIYRGGDLARGIPACSACHSPTGQGNAAANYPALAGQHAFYTEKQLNRFKTEERKNDPARIMRDIAQRMSEAEIKEVSSYIQGLQP</sequence>
<keyword evidence="6" id="KW-0249">Electron transport</keyword>
<dbReference type="Gene3D" id="1.10.760.10">
    <property type="entry name" value="Cytochrome c-like domain"/>
    <property type="match status" value="2"/>
</dbReference>
<evidence type="ECO:0000256" key="8">
    <source>
        <dbReference type="PIRSR" id="PIRSR000005-1"/>
    </source>
</evidence>
<dbReference type="Pfam" id="PF00034">
    <property type="entry name" value="Cytochrom_C"/>
    <property type="match status" value="2"/>
</dbReference>
<feature type="binding site" description="covalent" evidence="8">
    <location>
        <position position="142"/>
    </location>
    <ligand>
        <name>heme c</name>
        <dbReference type="ChEBI" id="CHEBI:61717"/>
        <label>2</label>
    </ligand>
</feature>
<keyword evidence="7 9" id="KW-0408">Iron</keyword>
<keyword evidence="5" id="KW-0574">Periplasm</keyword>
<keyword evidence="13" id="KW-1185">Reference proteome</keyword>
<proteinExistence type="predicted"/>
<feature type="domain" description="Cytochrome c" evidence="11">
    <location>
        <begin position="27"/>
        <end position="112"/>
    </location>
</feature>
<evidence type="ECO:0000256" key="3">
    <source>
        <dbReference type="ARBA" id="ARBA00022617"/>
    </source>
</evidence>
<dbReference type="SUPFAM" id="SSF46626">
    <property type="entry name" value="Cytochrome c"/>
    <property type="match status" value="2"/>
</dbReference>
<accession>A0A2U2AD35</accession>
<evidence type="ECO:0000256" key="5">
    <source>
        <dbReference type="ARBA" id="ARBA00022764"/>
    </source>
</evidence>
<dbReference type="GO" id="GO:0009055">
    <property type="term" value="F:electron transfer activity"/>
    <property type="evidence" value="ECO:0007669"/>
    <property type="project" value="InterPro"/>
</dbReference>
<evidence type="ECO:0000256" key="1">
    <source>
        <dbReference type="ARBA" id="ARBA00004418"/>
    </source>
</evidence>
<dbReference type="InterPro" id="IPR009056">
    <property type="entry name" value="Cyt_c-like_dom"/>
</dbReference>
<dbReference type="AlphaFoldDB" id="A0A2U2AD35"/>
<evidence type="ECO:0000256" key="9">
    <source>
        <dbReference type="PIRSR" id="PIRSR000005-2"/>
    </source>
</evidence>
<gene>
    <name evidence="12" type="ORF">DC083_08095</name>
</gene>
<protein>
    <submittedName>
        <fullName evidence="12">Cytochrome c4</fullName>
    </submittedName>
</protein>
<evidence type="ECO:0000313" key="12">
    <source>
        <dbReference type="EMBL" id="PWD80568.1"/>
    </source>
</evidence>
<dbReference type="PANTHER" id="PTHR33751">
    <property type="entry name" value="CBB3-TYPE CYTOCHROME C OXIDASE SUBUNIT FIXP"/>
    <property type="match status" value="1"/>
</dbReference>
<feature type="binding site" description="covalent" evidence="8">
    <location>
        <position position="42"/>
    </location>
    <ligand>
        <name>heme c</name>
        <dbReference type="ChEBI" id="CHEBI:61717"/>
        <label>1</label>
    </ligand>
</feature>
<evidence type="ECO:0000256" key="7">
    <source>
        <dbReference type="ARBA" id="ARBA00023004"/>
    </source>
</evidence>
<evidence type="ECO:0000256" key="10">
    <source>
        <dbReference type="SAM" id="SignalP"/>
    </source>
</evidence>
<dbReference type="GO" id="GO:0042597">
    <property type="term" value="C:periplasmic space"/>
    <property type="evidence" value="ECO:0007669"/>
    <property type="project" value="UniProtKB-SubCell"/>
</dbReference>